<dbReference type="Proteomes" id="UP000002028">
    <property type="component" value="Chromosome"/>
</dbReference>
<sequence>MYRNPLLSLLQQYSPADTHEQAMTQETIDFVRANPNCFDRSLLVGHVTGSAWICSPDRQQVLLIHHRKLDRWLQPGGHADGDPDVLAVALREAQEETGLTSLKVLSNAIFDIDIHEIPARKDVPAHLHYDIRFLFEADPTEPFGNSEEIRNIRWFSLKNAEQQVKEGSILRMLRKKME</sequence>
<dbReference type="Gene3D" id="3.90.79.10">
    <property type="entry name" value="Nucleoside Triphosphate Pyrophosphohydrolase"/>
    <property type="match status" value="1"/>
</dbReference>
<dbReference type="SUPFAM" id="SSF55811">
    <property type="entry name" value="Nudix"/>
    <property type="match status" value="1"/>
</dbReference>
<dbReference type="Pfam" id="PF00293">
    <property type="entry name" value="NUDIX"/>
    <property type="match status" value="1"/>
</dbReference>
<dbReference type="PANTHER" id="PTHR43736">
    <property type="entry name" value="ADP-RIBOSE PYROPHOSPHATASE"/>
    <property type="match status" value="1"/>
</dbReference>
<dbReference type="AlphaFoldDB" id="D2QPW0"/>
<dbReference type="STRING" id="504472.Slin_1646"/>
<dbReference type="EMBL" id="CP001769">
    <property type="protein sequence ID" value="ADB37693.1"/>
    <property type="molecule type" value="Genomic_DNA"/>
</dbReference>
<keyword evidence="3" id="KW-1185">Reference proteome</keyword>
<proteinExistence type="predicted"/>
<dbReference type="GO" id="GO:0016787">
    <property type="term" value="F:hydrolase activity"/>
    <property type="evidence" value="ECO:0007669"/>
    <property type="project" value="UniProtKB-KW"/>
</dbReference>
<evidence type="ECO:0000259" key="1">
    <source>
        <dbReference type="PROSITE" id="PS51462"/>
    </source>
</evidence>
<protein>
    <submittedName>
        <fullName evidence="2">NUDIX hydrolase</fullName>
    </submittedName>
</protein>
<name>D2QPW0_SPILD</name>
<dbReference type="PROSITE" id="PS51462">
    <property type="entry name" value="NUDIX"/>
    <property type="match status" value="1"/>
</dbReference>
<dbReference type="InterPro" id="IPR000086">
    <property type="entry name" value="NUDIX_hydrolase_dom"/>
</dbReference>
<evidence type="ECO:0000313" key="2">
    <source>
        <dbReference type="EMBL" id="ADB37693.1"/>
    </source>
</evidence>
<feature type="domain" description="Nudix hydrolase" evidence="1">
    <location>
        <begin position="44"/>
        <end position="177"/>
    </location>
</feature>
<dbReference type="PANTHER" id="PTHR43736:SF1">
    <property type="entry name" value="DIHYDRONEOPTERIN TRIPHOSPHATE DIPHOSPHATASE"/>
    <property type="match status" value="1"/>
</dbReference>
<keyword evidence="2" id="KW-0378">Hydrolase</keyword>
<dbReference type="InterPro" id="IPR015797">
    <property type="entry name" value="NUDIX_hydrolase-like_dom_sf"/>
</dbReference>
<accession>D2QPW0</accession>
<organism evidence="2 3">
    <name type="scientific">Spirosoma linguale (strain ATCC 33905 / DSM 74 / LMG 10896 / Claus 1)</name>
    <dbReference type="NCBI Taxonomy" id="504472"/>
    <lineage>
        <taxon>Bacteria</taxon>
        <taxon>Pseudomonadati</taxon>
        <taxon>Bacteroidota</taxon>
        <taxon>Cytophagia</taxon>
        <taxon>Cytophagales</taxon>
        <taxon>Cytophagaceae</taxon>
        <taxon>Spirosoma</taxon>
    </lineage>
</organism>
<reference evidence="2 3" key="1">
    <citation type="journal article" date="2010" name="Stand. Genomic Sci.">
        <title>Complete genome sequence of Spirosoma linguale type strain (1).</title>
        <authorList>
            <person name="Lail K."/>
            <person name="Sikorski J."/>
            <person name="Saunders E."/>
            <person name="Lapidus A."/>
            <person name="Glavina Del Rio T."/>
            <person name="Copeland A."/>
            <person name="Tice H."/>
            <person name="Cheng J.-F."/>
            <person name="Lucas S."/>
            <person name="Nolan M."/>
            <person name="Bruce D."/>
            <person name="Goodwin L."/>
            <person name="Pitluck S."/>
            <person name="Ivanova N."/>
            <person name="Mavromatis K."/>
            <person name="Ovchinnikova G."/>
            <person name="Pati A."/>
            <person name="Chen A."/>
            <person name="Palaniappan K."/>
            <person name="Land M."/>
            <person name="Hauser L."/>
            <person name="Chang Y.-J."/>
            <person name="Jeffries C.D."/>
            <person name="Chain P."/>
            <person name="Brettin T."/>
            <person name="Detter J.C."/>
            <person name="Schuetze A."/>
            <person name="Rohde M."/>
            <person name="Tindall B.J."/>
            <person name="Goeker M."/>
            <person name="Bristow J."/>
            <person name="Eisen J.A."/>
            <person name="Markowitz V."/>
            <person name="Hugenholtz P."/>
            <person name="Kyrpides N.C."/>
            <person name="Klenk H.-P."/>
            <person name="Chen F."/>
        </authorList>
    </citation>
    <scope>NUCLEOTIDE SEQUENCE [LARGE SCALE GENOMIC DNA]</scope>
    <source>
        <strain evidence="3">ATCC 33905 / DSM 74 / LMG 10896 / Claus 1</strain>
    </source>
</reference>
<dbReference type="CDD" id="cd03674">
    <property type="entry name" value="NUDIX_Hydrolase"/>
    <property type="match status" value="1"/>
</dbReference>
<dbReference type="RefSeq" id="WP_012926244.1">
    <property type="nucleotide sequence ID" value="NC_013730.1"/>
</dbReference>
<dbReference type="KEGG" id="sli:Slin_1646"/>
<gene>
    <name evidence="2" type="ordered locus">Slin_1646</name>
</gene>
<dbReference type="HOGENOM" id="CLU_101758_1_0_10"/>
<dbReference type="eggNOG" id="COG1051">
    <property type="taxonomic scope" value="Bacteria"/>
</dbReference>
<evidence type="ECO:0000313" key="3">
    <source>
        <dbReference type="Proteomes" id="UP000002028"/>
    </source>
</evidence>